<evidence type="ECO:0000313" key="3">
    <source>
        <dbReference type="Proteomes" id="UP000309340"/>
    </source>
</evidence>
<dbReference type="Proteomes" id="UP000309340">
    <property type="component" value="Unassembled WGS sequence"/>
</dbReference>
<accession>A0A4V5NGN6</accession>
<feature type="signal peptide" evidence="1">
    <location>
        <begin position="1"/>
        <end position="20"/>
    </location>
</feature>
<dbReference type="EMBL" id="NAJQ01000185">
    <property type="protein sequence ID" value="TKA75679.1"/>
    <property type="molecule type" value="Genomic_DNA"/>
</dbReference>
<sequence length="122" mass="13015">MLLLYTTLLGVLALPAAIGAAPSSTGVPSKANYVSHAMHATSILNEKWFDAASGLWDGMWWQSANVLTTIADLASANPNFKDTANGIFENVFTAALATNGGSWLNGFYDDEGWYVDQALTLL</sequence>
<dbReference type="Gene3D" id="1.50.10.20">
    <property type="match status" value="1"/>
</dbReference>
<keyword evidence="1" id="KW-0732">Signal</keyword>
<reference evidence="2 3" key="1">
    <citation type="submission" date="2017-03" db="EMBL/GenBank/DDBJ databases">
        <title>Genomes of endolithic fungi from Antarctica.</title>
        <authorList>
            <person name="Coleine C."/>
            <person name="Masonjones S."/>
            <person name="Stajich J.E."/>
        </authorList>
    </citation>
    <scope>NUCLEOTIDE SEQUENCE [LARGE SCALE GENOMIC DNA]</scope>
    <source>
        <strain evidence="2 3">CCFEE 5184</strain>
    </source>
</reference>
<dbReference type="PANTHER" id="PTHR47791:SF1">
    <property type="entry name" value="ENDO MANNANASE, GH76 FAMILY (EUROFUNG)"/>
    <property type="match status" value="1"/>
</dbReference>
<organism evidence="2 3">
    <name type="scientific">Friedmanniomyces simplex</name>
    <dbReference type="NCBI Taxonomy" id="329884"/>
    <lineage>
        <taxon>Eukaryota</taxon>
        <taxon>Fungi</taxon>
        <taxon>Dikarya</taxon>
        <taxon>Ascomycota</taxon>
        <taxon>Pezizomycotina</taxon>
        <taxon>Dothideomycetes</taxon>
        <taxon>Dothideomycetidae</taxon>
        <taxon>Mycosphaerellales</taxon>
        <taxon>Teratosphaeriaceae</taxon>
        <taxon>Friedmanniomyces</taxon>
    </lineage>
</organism>
<dbReference type="InterPro" id="IPR053169">
    <property type="entry name" value="MUG_Protein"/>
</dbReference>
<dbReference type="STRING" id="329884.A0A4V5NGN6"/>
<dbReference type="PANTHER" id="PTHR47791">
    <property type="entry name" value="MEIOTICALLY UP-REGULATED GENE 191 PROTEIN"/>
    <property type="match status" value="1"/>
</dbReference>
<gene>
    <name evidence="2" type="ORF">B0A55_03192</name>
</gene>
<protein>
    <recommendedName>
        <fullName evidence="4">Mannan endo-1,6-alpha-mannosidase</fullName>
    </recommendedName>
</protein>
<keyword evidence="3" id="KW-1185">Reference proteome</keyword>
<comment type="caution">
    <text evidence="2">The sequence shown here is derived from an EMBL/GenBank/DDBJ whole genome shotgun (WGS) entry which is preliminary data.</text>
</comment>
<dbReference type="OrthoDB" id="9984024at2759"/>
<name>A0A4V5NGN6_9PEZI</name>
<evidence type="ECO:0000313" key="2">
    <source>
        <dbReference type="EMBL" id="TKA75679.1"/>
    </source>
</evidence>
<feature type="chain" id="PRO_5020554582" description="Mannan endo-1,6-alpha-mannosidase" evidence="1">
    <location>
        <begin position="21"/>
        <end position="122"/>
    </location>
</feature>
<proteinExistence type="predicted"/>
<evidence type="ECO:0008006" key="4">
    <source>
        <dbReference type="Google" id="ProtNLM"/>
    </source>
</evidence>
<dbReference type="AlphaFoldDB" id="A0A4V5NGN6"/>
<evidence type="ECO:0000256" key="1">
    <source>
        <dbReference type="SAM" id="SignalP"/>
    </source>
</evidence>